<evidence type="ECO:0000256" key="5">
    <source>
        <dbReference type="ARBA" id="ARBA00022777"/>
    </source>
</evidence>
<dbReference type="InterPro" id="IPR011009">
    <property type="entry name" value="Kinase-like_dom_sf"/>
</dbReference>
<feature type="region of interest" description="Disordered" evidence="9">
    <location>
        <begin position="834"/>
        <end position="932"/>
    </location>
</feature>
<evidence type="ECO:0000256" key="8">
    <source>
        <dbReference type="ARBA" id="ARBA00048679"/>
    </source>
</evidence>
<accession>A0A166GBS1</accession>
<feature type="compositionally biased region" description="Acidic residues" evidence="9">
    <location>
        <begin position="475"/>
        <end position="487"/>
    </location>
</feature>
<evidence type="ECO:0000256" key="7">
    <source>
        <dbReference type="ARBA" id="ARBA00047899"/>
    </source>
</evidence>
<feature type="region of interest" description="Disordered" evidence="9">
    <location>
        <begin position="94"/>
        <end position="116"/>
    </location>
</feature>
<feature type="compositionally biased region" description="Polar residues" evidence="9">
    <location>
        <begin position="871"/>
        <end position="886"/>
    </location>
</feature>
<reference evidence="11 12" key="1">
    <citation type="journal article" date="2016" name="Mol. Biol. Evol.">
        <title>Comparative Genomics of Early-Diverging Mushroom-Forming Fungi Provides Insights into the Origins of Lignocellulose Decay Capabilities.</title>
        <authorList>
            <person name="Nagy L.G."/>
            <person name="Riley R."/>
            <person name="Tritt A."/>
            <person name="Adam C."/>
            <person name="Daum C."/>
            <person name="Floudas D."/>
            <person name="Sun H."/>
            <person name="Yadav J.S."/>
            <person name="Pangilinan J."/>
            <person name="Larsson K.H."/>
            <person name="Matsuura K."/>
            <person name="Barry K."/>
            <person name="Labutti K."/>
            <person name="Kuo R."/>
            <person name="Ohm R.A."/>
            <person name="Bhattacharya S.S."/>
            <person name="Shirouzu T."/>
            <person name="Yoshinaga Y."/>
            <person name="Martin F.M."/>
            <person name="Grigoriev I.V."/>
            <person name="Hibbett D.S."/>
        </authorList>
    </citation>
    <scope>NUCLEOTIDE SEQUENCE [LARGE SCALE GENOMIC DNA]</scope>
    <source>
        <strain evidence="11 12">HHB10207 ss-3</strain>
    </source>
</reference>
<dbReference type="PANTHER" id="PTHR24343">
    <property type="entry name" value="SERINE/THREONINE KINASE"/>
    <property type="match status" value="1"/>
</dbReference>
<evidence type="ECO:0000256" key="4">
    <source>
        <dbReference type="ARBA" id="ARBA00022741"/>
    </source>
</evidence>
<comment type="catalytic activity">
    <reaction evidence="7">
        <text>L-threonyl-[protein] + ATP = O-phospho-L-threonyl-[protein] + ADP + H(+)</text>
        <dbReference type="Rhea" id="RHEA:46608"/>
        <dbReference type="Rhea" id="RHEA-COMP:11060"/>
        <dbReference type="Rhea" id="RHEA-COMP:11605"/>
        <dbReference type="ChEBI" id="CHEBI:15378"/>
        <dbReference type="ChEBI" id="CHEBI:30013"/>
        <dbReference type="ChEBI" id="CHEBI:30616"/>
        <dbReference type="ChEBI" id="CHEBI:61977"/>
        <dbReference type="ChEBI" id="CHEBI:456216"/>
        <dbReference type="EC" id="2.7.11.1"/>
    </reaction>
</comment>
<dbReference type="OrthoDB" id="541276at2759"/>
<dbReference type="AlphaFoldDB" id="A0A166GBS1"/>
<dbReference type="STRING" id="1314776.A0A166GBS1"/>
<evidence type="ECO:0000259" key="10">
    <source>
        <dbReference type="PROSITE" id="PS50011"/>
    </source>
</evidence>
<feature type="compositionally biased region" description="Basic residues" evidence="9">
    <location>
        <begin position="496"/>
        <end position="507"/>
    </location>
</feature>
<dbReference type="InterPro" id="IPR008271">
    <property type="entry name" value="Ser/Thr_kinase_AS"/>
</dbReference>
<dbReference type="EMBL" id="KV428021">
    <property type="protein sequence ID" value="KZT41519.1"/>
    <property type="molecule type" value="Genomic_DNA"/>
</dbReference>
<feature type="region of interest" description="Disordered" evidence="9">
    <location>
        <begin position="1"/>
        <end position="22"/>
    </location>
</feature>
<dbReference type="Proteomes" id="UP000076798">
    <property type="component" value="Unassembled WGS sequence"/>
</dbReference>
<feature type="compositionally biased region" description="Basic and acidic residues" evidence="9">
    <location>
        <begin position="658"/>
        <end position="677"/>
    </location>
</feature>
<feature type="compositionally biased region" description="Low complexity" evidence="9">
    <location>
        <begin position="723"/>
        <end position="739"/>
    </location>
</feature>
<comment type="catalytic activity">
    <reaction evidence="8">
        <text>L-seryl-[protein] + ATP = O-phospho-L-seryl-[protein] + ADP + H(+)</text>
        <dbReference type="Rhea" id="RHEA:17989"/>
        <dbReference type="Rhea" id="RHEA-COMP:9863"/>
        <dbReference type="Rhea" id="RHEA-COMP:11604"/>
        <dbReference type="ChEBI" id="CHEBI:15378"/>
        <dbReference type="ChEBI" id="CHEBI:29999"/>
        <dbReference type="ChEBI" id="CHEBI:30616"/>
        <dbReference type="ChEBI" id="CHEBI:83421"/>
        <dbReference type="ChEBI" id="CHEBI:456216"/>
        <dbReference type="EC" id="2.7.11.1"/>
    </reaction>
</comment>
<evidence type="ECO:0000256" key="6">
    <source>
        <dbReference type="ARBA" id="ARBA00022840"/>
    </source>
</evidence>
<dbReference type="GO" id="GO:0005737">
    <property type="term" value="C:cytoplasm"/>
    <property type="evidence" value="ECO:0007669"/>
    <property type="project" value="TreeGrafter"/>
</dbReference>
<dbReference type="GO" id="GO:0005524">
    <property type="term" value="F:ATP binding"/>
    <property type="evidence" value="ECO:0007669"/>
    <property type="project" value="UniProtKB-KW"/>
</dbReference>
<dbReference type="PANTHER" id="PTHR24343:SF449">
    <property type="entry name" value="SERINE_THREONINE PROTEIN KINASE"/>
    <property type="match status" value="1"/>
</dbReference>
<feature type="compositionally biased region" description="Low complexity" evidence="9">
    <location>
        <begin position="584"/>
        <end position="593"/>
    </location>
</feature>
<evidence type="ECO:0000313" key="11">
    <source>
        <dbReference type="EMBL" id="KZT41519.1"/>
    </source>
</evidence>
<dbReference type="SMART" id="SM00220">
    <property type="entry name" value="S_TKc"/>
    <property type="match status" value="1"/>
</dbReference>
<feature type="compositionally biased region" description="Low complexity" evidence="9">
    <location>
        <begin position="748"/>
        <end position="800"/>
    </location>
</feature>
<name>A0A166GBS1_9AGAM</name>
<evidence type="ECO:0000256" key="2">
    <source>
        <dbReference type="ARBA" id="ARBA00022527"/>
    </source>
</evidence>
<evidence type="ECO:0000256" key="1">
    <source>
        <dbReference type="ARBA" id="ARBA00012513"/>
    </source>
</evidence>
<sequence length="942" mass="100729">MSSVRPPPARDDPDFLPDSPSPALDDLLLEGDIIGDGLPLLGQPLRQVALPAQSSSNPPAPSLQVVRKLGSGSYAVVYLVRELISPPLTPPPNDDAVFDLDSSSLSGHSSSSSSSTYGREFAVKCLYKANLDPDALNAQLFEAQVHQSLPPHPNIVTLHRTLENDSYLLLLLEYVPGEDLFYFLERARDSCPPPQPSNLFASVTPPTPSLLSTLKTNQLLSPTRLRLIASMFGQMCDAVAACHAVNVFHRDIKPENLIVTDGWHGSERKVVVKLSDFGLATRDIHSAESDCGSAPYMSYECRNDLGPTYQPGPADVWSLGIVLINMIYHHNPWADTANAADPSQPCPDSSFQEFRTDGAQFFMNRFVGMTAPVAEFLTNKVFCILDEPGCTGRVTAEEFGLWVKGLPGLLRSGSTSIQQTSTPVTPLETAPRSRRPSLRRDIHPLVVTNPLLHLSSLSFNSSPISPTDAPPPPDPDIDGEAECDDENDSRRATSTTRRRKRGARKGKGVLVAAATNIPPPSSPDMDHLDDMAVRSEVLARELSRTKASHPNSHLPPTPHTAPLIPTPAAAKKQSKWKGVFRMASSDALSVSPSSEERPPVPPLPQNMTSHPAPHSGRFAKSSSALSHASGSSTSSKTITGTAANVSNLIMGLSADLPHNPHHDADSHSVSRGRRPEPRQSYTTGSPWSPSPHVEYVPRPSLSTERWGSPSPHPGARGYSPAQSTNSSRPSLTSPSVSGSIFSPNSGVSSAASSTNWRNSTMTTASAASSTSAFTRYSNASTRSVSTAATSVSSSSWRTGSAVGGDAVLGKDGRPVVPPPNIKIMTGIPWALDQLPRQCHPRPEGDIFGSPPERKKNDKRRGRTGPLGTINERPSSGPDTSPKSSPITAGPPVPPLALKQDAATSTTDLTRDKDSDDADSTGPKKVHKGQINTLAKMLRAVRR</sequence>
<dbReference type="PROSITE" id="PS50011">
    <property type="entry name" value="PROTEIN_KINASE_DOM"/>
    <property type="match status" value="1"/>
</dbReference>
<feature type="compositionally biased region" description="Low complexity" evidence="9">
    <location>
        <begin position="619"/>
        <end position="638"/>
    </location>
</feature>
<feature type="compositionally biased region" description="Low complexity" evidence="9">
    <location>
        <begin position="458"/>
        <end position="467"/>
    </location>
</feature>
<feature type="compositionally biased region" description="Polar residues" evidence="9">
    <location>
        <begin position="413"/>
        <end position="424"/>
    </location>
</feature>
<feature type="region of interest" description="Disordered" evidence="9">
    <location>
        <begin position="458"/>
        <end position="528"/>
    </location>
</feature>
<feature type="region of interest" description="Disordered" evidence="9">
    <location>
        <begin position="543"/>
        <end position="638"/>
    </location>
</feature>
<keyword evidence="12" id="KW-1185">Reference proteome</keyword>
<dbReference type="Gene3D" id="1.10.510.10">
    <property type="entry name" value="Transferase(Phosphotransferase) domain 1"/>
    <property type="match status" value="1"/>
</dbReference>
<keyword evidence="5 11" id="KW-0418">Kinase</keyword>
<dbReference type="PROSITE" id="PS00108">
    <property type="entry name" value="PROTEIN_KINASE_ST"/>
    <property type="match status" value="1"/>
</dbReference>
<dbReference type="GO" id="GO:0004674">
    <property type="term" value="F:protein serine/threonine kinase activity"/>
    <property type="evidence" value="ECO:0007669"/>
    <property type="project" value="UniProtKB-KW"/>
</dbReference>
<dbReference type="EC" id="2.7.11.1" evidence="1"/>
<dbReference type="SUPFAM" id="SSF56112">
    <property type="entry name" value="Protein kinase-like (PK-like)"/>
    <property type="match status" value="1"/>
</dbReference>
<feature type="region of interest" description="Disordered" evidence="9">
    <location>
        <begin position="653"/>
        <end position="819"/>
    </location>
</feature>
<feature type="domain" description="Protein kinase" evidence="10">
    <location>
        <begin position="63"/>
        <end position="452"/>
    </location>
</feature>
<protein>
    <recommendedName>
        <fullName evidence="1">non-specific serine/threonine protein kinase</fullName>
        <ecNumber evidence="1">2.7.11.1</ecNumber>
    </recommendedName>
</protein>
<keyword evidence="4" id="KW-0547">Nucleotide-binding</keyword>
<dbReference type="GO" id="GO:0005634">
    <property type="term" value="C:nucleus"/>
    <property type="evidence" value="ECO:0007669"/>
    <property type="project" value="TreeGrafter"/>
</dbReference>
<dbReference type="Gene3D" id="3.30.200.20">
    <property type="entry name" value="Phosphorylase Kinase, domain 1"/>
    <property type="match status" value="1"/>
</dbReference>
<evidence type="ECO:0000256" key="3">
    <source>
        <dbReference type="ARBA" id="ARBA00022679"/>
    </source>
</evidence>
<organism evidence="11 12">
    <name type="scientific">Sistotremastrum suecicum HHB10207 ss-3</name>
    <dbReference type="NCBI Taxonomy" id="1314776"/>
    <lineage>
        <taxon>Eukaryota</taxon>
        <taxon>Fungi</taxon>
        <taxon>Dikarya</taxon>
        <taxon>Basidiomycota</taxon>
        <taxon>Agaricomycotina</taxon>
        <taxon>Agaricomycetes</taxon>
        <taxon>Sistotremastrales</taxon>
        <taxon>Sistotremastraceae</taxon>
        <taxon>Sistotremastrum</taxon>
    </lineage>
</organism>
<dbReference type="InterPro" id="IPR000719">
    <property type="entry name" value="Prot_kinase_dom"/>
</dbReference>
<evidence type="ECO:0000256" key="9">
    <source>
        <dbReference type="SAM" id="MobiDB-lite"/>
    </source>
</evidence>
<feature type="compositionally biased region" description="Low complexity" evidence="9">
    <location>
        <begin position="102"/>
        <end position="115"/>
    </location>
</feature>
<keyword evidence="3" id="KW-0808">Transferase</keyword>
<keyword evidence="2" id="KW-0723">Serine/threonine-protein kinase</keyword>
<feature type="region of interest" description="Disordered" evidence="9">
    <location>
        <begin position="413"/>
        <end position="442"/>
    </location>
</feature>
<gene>
    <name evidence="11" type="ORF">SISSUDRAFT_1059451</name>
</gene>
<proteinExistence type="predicted"/>
<evidence type="ECO:0000313" key="12">
    <source>
        <dbReference type="Proteomes" id="UP000076798"/>
    </source>
</evidence>
<dbReference type="Pfam" id="PF00069">
    <property type="entry name" value="Pkinase"/>
    <property type="match status" value="1"/>
</dbReference>
<keyword evidence="6" id="KW-0067">ATP-binding</keyword>